<accession>A0AAV1XUG2</accession>
<organism evidence="1 2">
    <name type="scientific">Lupinus luteus</name>
    <name type="common">European yellow lupine</name>
    <dbReference type="NCBI Taxonomy" id="3873"/>
    <lineage>
        <taxon>Eukaryota</taxon>
        <taxon>Viridiplantae</taxon>
        <taxon>Streptophyta</taxon>
        <taxon>Embryophyta</taxon>
        <taxon>Tracheophyta</taxon>
        <taxon>Spermatophyta</taxon>
        <taxon>Magnoliopsida</taxon>
        <taxon>eudicotyledons</taxon>
        <taxon>Gunneridae</taxon>
        <taxon>Pentapetalae</taxon>
        <taxon>rosids</taxon>
        <taxon>fabids</taxon>
        <taxon>Fabales</taxon>
        <taxon>Fabaceae</taxon>
        <taxon>Papilionoideae</taxon>
        <taxon>50 kb inversion clade</taxon>
        <taxon>genistoids sensu lato</taxon>
        <taxon>core genistoids</taxon>
        <taxon>Genisteae</taxon>
        <taxon>Lupinus</taxon>
    </lineage>
</organism>
<dbReference type="Proteomes" id="UP001497480">
    <property type="component" value="Unassembled WGS sequence"/>
</dbReference>
<evidence type="ECO:0008006" key="3">
    <source>
        <dbReference type="Google" id="ProtNLM"/>
    </source>
</evidence>
<evidence type="ECO:0000313" key="2">
    <source>
        <dbReference type="Proteomes" id="UP001497480"/>
    </source>
</evidence>
<reference evidence="1 2" key="1">
    <citation type="submission" date="2024-03" db="EMBL/GenBank/DDBJ databases">
        <authorList>
            <person name="Martinez-Hernandez J."/>
        </authorList>
    </citation>
    <scope>NUCLEOTIDE SEQUENCE [LARGE SCALE GENOMIC DNA]</scope>
</reference>
<dbReference type="AlphaFoldDB" id="A0AAV1XUG2"/>
<protein>
    <recommendedName>
        <fullName evidence="3">Cytochrome P450</fullName>
    </recommendedName>
</protein>
<name>A0AAV1XUG2_LUPLU</name>
<evidence type="ECO:0000313" key="1">
    <source>
        <dbReference type="EMBL" id="CAL0324609.1"/>
    </source>
</evidence>
<comment type="caution">
    <text evidence="1">The sequence shown here is derived from an EMBL/GenBank/DDBJ whole genome shotgun (WGS) entry which is preliminary data.</text>
</comment>
<dbReference type="EMBL" id="CAXHTB010000018">
    <property type="protein sequence ID" value="CAL0324609.1"/>
    <property type="molecule type" value="Genomic_DNA"/>
</dbReference>
<gene>
    <name evidence="1" type="ORF">LLUT_LOCUS25669</name>
</gene>
<dbReference type="PANTHER" id="PTHR47952:SF3">
    <property type="entry name" value="CYTOCHROME P450 71B3-LIKE"/>
    <property type="match status" value="1"/>
</dbReference>
<dbReference type="PANTHER" id="PTHR47952">
    <property type="entry name" value="TRYPTAMINE 5-HYDROXYLASE"/>
    <property type="match status" value="1"/>
</dbReference>
<keyword evidence="2" id="KW-1185">Reference proteome</keyword>
<sequence>MAVPTLELVIANLLHSFDWELPQGLKMEDIDTEVLPGITQHKKNHLCLLPKIISECQNNQ</sequence>
<proteinExistence type="predicted"/>